<evidence type="ECO:0000313" key="5">
    <source>
        <dbReference type="EMBL" id="BAV95972.1"/>
    </source>
</evidence>
<dbReference type="PANTHER" id="PTHR46580:SF4">
    <property type="entry name" value="ATP_GTP-BINDING PROTEIN"/>
    <property type="match status" value="1"/>
</dbReference>
<evidence type="ECO:0000313" key="6">
    <source>
        <dbReference type="Proteomes" id="UP000218824"/>
    </source>
</evidence>
<feature type="chain" id="PRO_5043358701" description="Repeat domain-containing protein" evidence="4">
    <location>
        <begin position="24"/>
        <end position="747"/>
    </location>
</feature>
<dbReference type="KEGG" id="lem:LEN_0485"/>
<keyword evidence="3" id="KW-0325">Glycoprotein</keyword>
<dbReference type="InterPro" id="IPR013517">
    <property type="entry name" value="FG-GAP"/>
</dbReference>
<protein>
    <recommendedName>
        <fullName evidence="7">Repeat domain-containing protein</fullName>
    </recommendedName>
</protein>
<accession>A0AAU9ACU1</accession>
<dbReference type="InterPro" id="IPR028994">
    <property type="entry name" value="Integrin_alpha_N"/>
</dbReference>
<organism evidence="5 6">
    <name type="scientific">Lysobacter enzymogenes</name>
    <dbReference type="NCBI Taxonomy" id="69"/>
    <lineage>
        <taxon>Bacteria</taxon>
        <taxon>Pseudomonadati</taxon>
        <taxon>Pseudomonadota</taxon>
        <taxon>Gammaproteobacteria</taxon>
        <taxon>Lysobacterales</taxon>
        <taxon>Lysobacteraceae</taxon>
        <taxon>Lysobacter</taxon>
    </lineage>
</organism>
<name>A0AAU9ACU1_LYSEN</name>
<dbReference type="Pfam" id="PF01839">
    <property type="entry name" value="FG-GAP"/>
    <property type="match status" value="1"/>
</dbReference>
<feature type="signal peptide" evidence="4">
    <location>
        <begin position="1"/>
        <end position="23"/>
    </location>
</feature>
<dbReference type="SUPFAM" id="SSF69318">
    <property type="entry name" value="Integrin alpha N-terminal domain"/>
    <property type="match status" value="2"/>
</dbReference>
<dbReference type="SMART" id="SM00191">
    <property type="entry name" value="Int_alpha"/>
    <property type="match status" value="4"/>
</dbReference>
<gene>
    <name evidence="5" type="ORF">LEN_0485</name>
</gene>
<dbReference type="RefSeq" id="WP_096376500.1">
    <property type="nucleotide sequence ID" value="NZ_AP014940.1"/>
</dbReference>
<evidence type="ECO:0000256" key="1">
    <source>
        <dbReference type="ARBA" id="ARBA00022729"/>
    </source>
</evidence>
<evidence type="ECO:0000256" key="2">
    <source>
        <dbReference type="ARBA" id="ARBA00022737"/>
    </source>
</evidence>
<evidence type="ECO:0008006" key="7">
    <source>
        <dbReference type="Google" id="ProtNLM"/>
    </source>
</evidence>
<evidence type="ECO:0000256" key="4">
    <source>
        <dbReference type="SAM" id="SignalP"/>
    </source>
</evidence>
<proteinExistence type="predicted"/>
<evidence type="ECO:0000256" key="3">
    <source>
        <dbReference type="ARBA" id="ARBA00023180"/>
    </source>
</evidence>
<reference evidence="5 6" key="1">
    <citation type="journal article" date="2017" name="DNA Res.">
        <title>Complete genome sequence and expression profile of the commercial lytic enzyme producer Lysobacter enzymogenes M497-1.</title>
        <authorList>
            <person name="Takami H."/>
            <person name="Toyoda A."/>
            <person name="Uchiyama I."/>
            <person name="Itoh T."/>
            <person name="Takaki Y."/>
            <person name="Arai W."/>
            <person name="Nishi S."/>
            <person name="Kawai M."/>
            <person name="Shinya K."/>
            <person name="Ikeda H."/>
        </authorList>
    </citation>
    <scope>NUCLEOTIDE SEQUENCE [LARGE SCALE GENOMIC DNA]</scope>
    <source>
        <strain evidence="5 6">M497-1</strain>
    </source>
</reference>
<dbReference type="PANTHER" id="PTHR46580">
    <property type="entry name" value="SENSOR KINASE-RELATED"/>
    <property type="match status" value="1"/>
</dbReference>
<dbReference type="AlphaFoldDB" id="A0AAU9ACU1"/>
<dbReference type="Pfam" id="PF13517">
    <property type="entry name" value="FG-GAP_3"/>
    <property type="match status" value="3"/>
</dbReference>
<keyword evidence="2" id="KW-0677">Repeat</keyword>
<dbReference type="Gene3D" id="2.130.10.130">
    <property type="entry name" value="Integrin alpha, N-terminal"/>
    <property type="match status" value="3"/>
</dbReference>
<dbReference type="InterPro" id="IPR013519">
    <property type="entry name" value="Int_alpha_beta-p"/>
</dbReference>
<dbReference type="Proteomes" id="UP000218824">
    <property type="component" value="Chromosome"/>
</dbReference>
<dbReference type="GeneID" id="83062395"/>
<dbReference type="EMBL" id="AP014940">
    <property type="protein sequence ID" value="BAV95972.1"/>
    <property type="molecule type" value="Genomic_DNA"/>
</dbReference>
<sequence length="747" mass="79175">MSARKTLLLAGCAAAAAAAASVAWNRPSPVADVTPTAKAANSADAAAPRRAPAQAPARALAATAGNAAAGEAPAYQTSRIVQLPMNGDVPYSVAVGDVTGDGRDDLVVATSHAYNETPHGSGYSVVIVYERQSDGGLRETKRLPLTPYSWNNYEVAPGLTVSDMDNDGIADIVVGYRVGVIVHSSDGAGGFRSFGYRFADGQGHRRLAVGDFNDDGFQDVVASSPHNGNGGFIFFGSGGKDTLWTSQRLFEEESNFQVVDATGDGIADIVVADRGTPGLKVLAGSGRYGDVPLFAYSATDSAYTGTWTTGLGVGDFDDDGLIDFAVPAMTSTAGGRLWVFGGRGNAAPRLPARLERSWNVPKAVFTTDLNRDGRDDLVVLHPDYLGYYVQAQPGPNSTDPAVGLQTEWLNSIDARVSDSQHAVSAGDLDGDGCTDIAAASTTKVWIYYGSGCRAAPQTAPQRPRHDIDGDGRGDLLWRGPGDNHWAYWTMDGAQRRDGLALAVGPDWKMLASGDFDGDHRLDAIWSDGRSMQLWRGDGVRFTGLPMRDYPAGYRLIASGDVDGDGKADLVWRDDSGSVVAVWTMDGARVSGGRALVIGSRWQLLGSGDFDGDSRLDLLWGDGLRMRQWRFGPKLRFVQAPMADYPAGWTLAGVADANGDGRSDLFWRHAGAGQFAIWQLRGAQRIASAGYAVGGAWRVVGIDDYSGDGRADVIWSDGTSMQMWRATDGGYVGDAMAGYPAGWNALAQ</sequence>
<keyword evidence="1 4" id="KW-0732">Signal</keyword>